<proteinExistence type="predicted"/>
<dbReference type="Gene3D" id="3.40.630.30">
    <property type="match status" value="1"/>
</dbReference>
<evidence type="ECO:0000313" key="2">
    <source>
        <dbReference type="EMBL" id="SUB87208.1"/>
    </source>
</evidence>
<dbReference type="InterPro" id="IPR038740">
    <property type="entry name" value="BioF2-like_GNAT_dom"/>
</dbReference>
<dbReference type="AlphaFoldDB" id="A0A379E3B5"/>
<dbReference type="SUPFAM" id="SSF55729">
    <property type="entry name" value="Acyl-CoA N-acyltransferases (Nat)"/>
    <property type="match status" value="1"/>
</dbReference>
<sequence length="328" mass="38370">MFEVRQYTKEQEFEWDDFVQESKQGTFLFNRSYMDYHADRFLDCSLMIYREGRLYALLPANRVGATICSHQGLTYGGLITNTTATAVGVCEAFLEINKFLYTHGIRRVLYKCIPWIYHKIPAEEDLYALFHVCRAHLKYRYIASAVDQTNPVKWRRDRRHGVKSSLKENLIIERKSEKLSLFWNILTANLREVHHAKPVHSLEEMTLLHRRFPDNTPLYMARQDEKYLAGILLYTTHNVIHTQYISATSEGKELHAIDAICYQIIKEDYKDVHYFDFGTSNEDSGCFLNAGLIQQKEGFGGRAVCYDQYEWEITEDLLTSSCLPTIRK</sequence>
<organism evidence="2 3">
    <name type="scientific">Prevotella denticola</name>
    <dbReference type="NCBI Taxonomy" id="28129"/>
    <lineage>
        <taxon>Bacteria</taxon>
        <taxon>Pseudomonadati</taxon>
        <taxon>Bacteroidota</taxon>
        <taxon>Bacteroidia</taxon>
        <taxon>Bacteroidales</taxon>
        <taxon>Prevotellaceae</taxon>
        <taxon>Prevotella</taxon>
    </lineage>
</organism>
<protein>
    <submittedName>
        <fullName evidence="2">Uncharacterized protein involved in methicillin resistance</fullName>
    </submittedName>
</protein>
<reference evidence="2 3" key="1">
    <citation type="submission" date="2018-06" db="EMBL/GenBank/DDBJ databases">
        <authorList>
            <consortium name="Pathogen Informatics"/>
            <person name="Doyle S."/>
        </authorList>
    </citation>
    <scope>NUCLEOTIDE SEQUENCE [LARGE SCALE GENOMIC DNA]</scope>
    <source>
        <strain evidence="2 3">NCTC13067</strain>
    </source>
</reference>
<dbReference type="EMBL" id="UGTM01000001">
    <property type="protein sequence ID" value="SUB87208.1"/>
    <property type="molecule type" value="Genomic_DNA"/>
</dbReference>
<evidence type="ECO:0000259" key="1">
    <source>
        <dbReference type="Pfam" id="PF13480"/>
    </source>
</evidence>
<gene>
    <name evidence="2" type="ORF">NCTC13067_00873</name>
</gene>
<dbReference type="InterPro" id="IPR016181">
    <property type="entry name" value="Acyl_CoA_acyltransferase"/>
</dbReference>
<name>A0A379E3B5_9BACT</name>
<dbReference type="Proteomes" id="UP000255469">
    <property type="component" value="Unassembled WGS sequence"/>
</dbReference>
<dbReference type="RefSeq" id="WP_025068083.1">
    <property type="nucleotide sequence ID" value="NZ_CAUVPN010000016.1"/>
</dbReference>
<evidence type="ECO:0000313" key="3">
    <source>
        <dbReference type="Proteomes" id="UP000255469"/>
    </source>
</evidence>
<feature type="domain" description="BioF2-like acetyltransferase" evidence="1">
    <location>
        <begin position="156"/>
        <end position="283"/>
    </location>
</feature>
<accession>A0A379E3B5</accession>
<dbReference type="Pfam" id="PF13480">
    <property type="entry name" value="Acetyltransf_6"/>
    <property type="match status" value="1"/>
</dbReference>